<dbReference type="EMBL" id="GAMC01021711">
    <property type="protein sequence ID" value="JAB84844.1"/>
    <property type="molecule type" value="mRNA"/>
</dbReference>
<name>W8B4X3_CERCA</name>
<protein>
    <submittedName>
        <fullName evidence="1">Uncharacterized protein</fullName>
    </submittedName>
</protein>
<reference evidence="1" key="1">
    <citation type="submission" date="2013-07" db="EMBL/GenBank/DDBJ databases">
        <authorList>
            <person name="Geib S."/>
        </authorList>
    </citation>
    <scope>NUCLEOTIDE SEQUENCE</scope>
</reference>
<evidence type="ECO:0000313" key="1">
    <source>
        <dbReference type="EMBL" id="JAB84844.1"/>
    </source>
</evidence>
<proteinExistence type="evidence at transcript level"/>
<reference evidence="1" key="2">
    <citation type="journal article" date="2014" name="BMC Genomics">
        <title>A genomic perspective to assessing quality of mass-reared SIT flies used in Mediterranean fruit fly (Ceratitis capitata) eradication in California.</title>
        <authorList>
            <person name="Calla B."/>
            <person name="Hall B."/>
            <person name="Hou S."/>
            <person name="Geib S.M."/>
        </authorList>
    </citation>
    <scope>NUCLEOTIDE SEQUENCE</scope>
</reference>
<organism evidence="1">
    <name type="scientific">Ceratitis capitata</name>
    <name type="common">Mediterranean fruit fly</name>
    <name type="synonym">Tephritis capitata</name>
    <dbReference type="NCBI Taxonomy" id="7213"/>
    <lineage>
        <taxon>Eukaryota</taxon>
        <taxon>Metazoa</taxon>
        <taxon>Ecdysozoa</taxon>
        <taxon>Arthropoda</taxon>
        <taxon>Hexapoda</taxon>
        <taxon>Insecta</taxon>
        <taxon>Pterygota</taxon>
        <taxon>Neoptera</taxon>
        <taxon>Endopterygota</taxon>
        <taxon>Diptera</taxon>
        <taxon>Brachycera</taxon>
        <taxon>Muscomorpha</taxon>
        <taxon>Tephritoidea</taxon>
        <taxon>Tephritidae</taxon>
        <taxon>Ceratitis</taxon>
        <taxon>Ceratitis</taxon>
    </lineage>
</organism>
<sequence>MRGIRMRRDTTTATTASTHATLITPKMENLSIGPIPSDSTNVIIAGPNDLGVTDKLNALIDEYKSEMVRLPSTGTCASSITAKVPREFIQSLYDMLNVNNNGCLQETQTFLQMLISYLQSTTDGYINIPRNFWKQIGRVFNELNVNESKINMYAAAMRSMAMAITTDAQSLPSNNLLVSTLESASDLAQAGKPPIDEDFQSKYPELVIPQPEPNELMTEVVTQVPTTIGETSSNPPTNMVDITASDASDNIQIHDLDDIKNIEAQAYNGLKELFSVKTLCVPISQLQIVHNGKVKVMASQTLNYITSAELKNNGGTYTLETTPGTANVYAETEIDVSALDLSKSLLDQDWSVSEQSLARDGNSPKWISTTDLVNMPMVRSLNSEIKYRGLNTRKEYSLVEARSVGSALSGLWKKITSMKLPSPQHIQAGTTILAAGLGAAGSLFGSSGLVTASKVVSSINDGLGAFIANLQPKNGLKPEPKASIAKNALSVVPSAIDAGKSIFEALSVNAQQQRIQLNGIKKEVETGYVMPSTELVMRSRARRINNAFY</sequence>
<accession>W8B4X3</accession>
<dbReference type="AlphaFoldDB" id="W8B4X3"/>